<gene>
    <name evidence="3" type="ORF">HMPREF1981_00194</name>
</gene>
<feature type="transmembrane region" description="Helical" evidence="2">
    <location>
        <begin position="20"/>
        <end position="45"/>
    </location>
</feature>
<evidence type="ECO:0008006" key="5">
    <source>
        <dbReference type="Google" id="ProtNLM"/>
    </source>
</evidence>
<dbReference type="EMBL" id="AWSV01000013">
    <property type="protein sequence ID" value="ERI88878.1"/>
    <property type="molecule type" value="Genomic_DNA"/>
</dbReference>
<evidence type="ECO:0000313" key="4">
    <source>
        <dbReference type="Proteomes" id="UP000016496"/>
    </source>
</evidence>
<keyword evidence="1" id="KW-0175">Coiled coil</keyword>
<evidence type="ECO:0000256" key="2">
    <source>
        <dbReference type="SAM" id="Phobius"/>
    </source>
</evidence>
<dbReference type="Proteomes" id="UP000016496">
    <property type="component" value="Unassembled WGS sequence"/>
</dbReference>
<protein>
    <recommendedName>
        <fullName evidence="5">HEAT repeat protein</fullName>
    </recommendedName>
</protein>
<name>U2CXT0_9BACE</name>
<dbReference type="HOGENOM" id="CLU_061734_0_0_10"/>
<reference evidence="3 4" key="1">
    <citation type="submission" date="2013-08" db="EMBL/GenBank/DDBJ databases">
        <authorList>
            <person name="Weinstock G."/>
            <person name="Sodergren E."/>
            <person name="Wylie T."/>
            <person name="Fulton L."/>
            <person name="Fulton R."/>
            <person name="Fronick C."/>
            <person name="O'Laughlin M."/>
            <person name="Godfrey J."/>
            <person name="Miner T."/>
            <person name="Herter B."/>
            <person name="Appelbaum E."/>
            <person name="Cordes M."/>
            <person name="Lek S."/>
            <person name="Wollam A."/>
            <person name="Pepin K.H."/>
            <person name="Palsikar V.B."/>
            <person name="Mitreva M."/>
            <person name="Wilson R.K."/>
        </authorList>
    </citation>
    <scope>NUCLEOTIDE SEQUENCE [LARGE SCALE GENOMIC DNA]</scope>
    <source>
        <strain evidence="3 4">F0041</strain>
    </source>
</reference>
<keyword evidence="2" id="KW-0812">Transmembrane</keyword>
<dbReference type="Gene3D" id="1.25.10.10">
    <property type="entry name" value="Leucine-rich Repeat Variant"/>
    <property type="match status" value="1"/>
</dbReference>
<keyword evidence="2" id="KW-1133">Transmembrane helix</keyword>
<organism evidence="3 4">
    <name type="scientific">Bacteroides pyogenes F0041</name>
    <dbReference type="NCBI Taxonomy" id="1321819"/>
    <lineage>
        <taxon>Bacteria</taxon>
        <taxon>Pseudomonadati</taxon>
        <taxon>Bacteroidota</taxon>
        <taxon>Bacteroidia</taxon>
        <taxon>Bacteroidales</taxon>
        <taxon>Bacteroidaceae</taxon>
        <taxon>Bacteroides</taxon>
    </lineage>
</organism>
<feature type="coiled-coil region" evidence="1">
    <location>
        <begin position="341"/>
        <end position="368"/>
    </location>
</feature>
<evidence type="ECO:0000313" key="3">
    <source>
        <dbReference type="EMBL" id="ERI88878.1"/>
    </source>
</evidence>
<sequence>MDTLRFYFYYFDSLFTGFAPIIRITVFAVMLLSLLYITFLFRLFIIQNKIKRKKKRWEHLKQTYRQKINRIIYAPYNMDQEEIAEEMGIRINTFKKRWQKENLSKLILYVKNEEEKNKEEDISSLNDNNYRTLLDLFRINKYWLKELSNRNIRRKKKALRMLDELSYTQISSYLTPLLQHKDEELRKLSRSVFVKFDSHDPYKFMEDNFDKKFNRLDEIRVHDALIQKSKEHKLPLLTHWMQEAQNIAYRCFLIKEIAIFKQYDSIPYLLALFKKSKDNKEKAEIVNTIGALNHTEALPFFISEYALNPKVVQLSIIKAIGILGERENIPFLHKEYKESYNNELQEEIAKAIRRLQEKEENEATEENSKFKPMYPFHAI</sequence>
<proteinExistence type="predicted"/>
<evidence type="ECO:0000256" key="1">
    <source>
        <dbReference type="SAM" id="Coils"/>
    </source>
</evidence>
<comment type="caution">
    <text evidence="3">The sequence shown here is derived from an EMBL/GenBank/DDBJ whole genome shotgun (WGS) entry which is preliminary data.</text>
</comment>
<dbReference type="AlphaFoldDB" id="U2CXT0"/>
<dbReference type="SUPFAM" id="SSF48371">
    <property type="entry name" value="ARM repeat"/>
    <property type="match status" value="1"/>
</dbReference>
<keyword evidence="2" id="KW-0472">Membrane</keyword>
<dbReference type="InterPro" id="IPR011989">
    <property type="entry name" value="ARM-like"/>
</dbReference>
<dbReference type="InterPro" id="IPR016024">
    <property type="entry name" value="ARM-type_fold"/>
</dbReference>
<accession>U2CXT0</accession>
<dbReference type="PATRIC" id="fig|1321819.3.peg.182"/>